<feature type="transmembrane region" description="Helical" evidence="1">
    <location>
        <begin position="26"/>
        <end position="44"/>
    </location>
</feature>
<reference evidence="3 7" key="3">
    <citation type="submission" date="2020-01" db="EMBL/GenBank/DDBJ databases">
        <title>Genome sequence of a 1,3-propanediol producer, Clostridium butyricum S3.</title>
        <authorList>
            <person name="Zhou J."/>
        </authorList>
    </citation>
    <scope>NUCLEOTIDE SEQUENCE [LARGE SCALE GENOMIC DNA]</scope>
    <source>
        <strain evidence="3 7">S3</strain>
    </source>
</reference>
<keyword evidence="1" id="KW-1133">Transmembrane helix</keyword>
<evidence type="ECO:0000313" key="7">
    <source>
        <dbReference type="Proteomes" id="UP000474042"/>
    </source>
</evidence>
<dbReference type="EMBL" id="LRDH01000098">
    <property type="protein sequence ID" value="PPV15511.1"/>
    <property type="molecule type" value="Genomic_DNA"/>
</dbReference>
<dbReference type="EMBL" id="BKBC01000011">
    <property type="protein sequence ID" value="GEQ20649.1"/>
    <property type="molecule type" value="Genomic_DNA"/>
</dbReference>
<comment type="caution">
    <text evidence="4">The sequence shown here is derived from an EMBL/GenBank/DDBJ whole genome shotgun (WGS) entry which is preliminary data.</text>
</comment>
<evidence type="ECO:0000313" key="4">
    <source>
        <dbReference type="EMBL" id="PPV15511.1"/>
    </source>
</evidence>
<reference evidence="4 5" key="1">
    <citation type="submission" date="2016-01" db="EMBL/GenBank/DDBJ databases">
        <title>Characterization of the Clostridium difficile lineages that are prevalent in Hong Kong and China.</title>
        <authorList>
            <person name="Kwok J.S.-L."/>
            <person name="Lam W.-Y."/>
            <person name="Ip M."/>
            <person name="Chan T.-F."/>
            <person name="Hawkey P.M."/>
            <person name="Tsui S.K.-W."/>
        </authorList>
    </citation>
    <scope>NUCLEOTIDE SEQUENCE [LARGE SCALE GENOMIC DNA]</scope>
    <source>
        <strain evidence="4 5">300064</strain>
    </source>
</reference>
<dbReference type="KEGG" id="cbut:ATN24_20010"/>
<dbReference type="OrthoDB" id="2059163at2"/>
<dbReference type="RefSeq" id="WP_024040460.1">
    <property type="nucleotide sequence ID" value="NZ_BKBC01000011.1"/>
</dbReference>
<dbReference type="AlphaFoldDB" id="A0A2S7FBW6"/>
<keyword evidence="1" id="KW-0812">Transmembrane</keyword>
<accession>A0A2S7FBW6</accession>
<evidence type="ECO:0000313" key="3">
    <source>
        <dbReference type="EMBL" id="NAS19628.1"/>
    </source>
</evidence>
<name>A0A2S7FBW6_CLOBU</name>
<organism evidence="4 5">
    <name type="scientific">Clostridium butyricum</name>
    <dbReference type="NCBI Taxonomy" id="1492"/>
    <lineage>
        <taxon>Bacteria</taxon>
        <taxon>Bacillati</taxon>
        <taxon>Bacillota</taxon>
        <taxon>Clostridia</taxon>
        <taxon>Eubacteriales</taxon>
        <taxon>Clostridiaceae</taxon>
        <taxon>Clostridium</taxon>
    </lineage>
</organism>
<sequence>MNKKDKKRLIYEAEKQTQEVKNLKRWLTKSIGLSSITMIMAYFGVKSSGILFAIGIIGILFTIIFVIAAIFINMGIKNGQKNIEKILSIVEAV</sequence>
<dbReference type="EMBL" id="WOFV02000087">
    <property type="protein sequence ID" value="NAS19628.1"/>
    <property type="molecule type" value="Genomic_DNA"/>
</dbReference>
<evidence type="ECO:0000256" key="1">
    <source>
        <dbReference type="SAM" id="Phobius"/>
    </source>
</evidence>
<gene>
    <name evidence="4" type="ORF">AWN73_11340</name>
    <name evidence="2" type="ORF">CBU02nite_11550</name>
    <name evidence="3" type="ORF">GND98_017655</name>
</gene>
<evidence type="ECO:0000313" key="2">
    <source>
        <dbReference type="EMBL" id="GEQ20649.1"/>
    </source>
</evidence>
<evidence type="ECO:0008006" key="8">
    <source>
        <dbReference type="Google" id="ProtNLM"/>
    </source>
</evidence>
<feature type="transmembrane region" description="Helical" evidence="1">
    <location>
        <begin position="50"/>
        <end position="72"/>
    </location>
</feature>
<evidence type="ECO:0000313" key="6">
    <source>
        <dbReference type="Proteomes" id="UP000321089"/>
    </source>
</evidence>
<proteinExistence type="predicted"/>
<dbReference type="Proteomes" id="UP000474042">
    <property type="component" value="Unassembled WGS sequence"/>
</dbReference>
<keyword evidence="1" id="KW-0472">Membrane</keyword>
<protein>
    <recommendedName>
        <fullName evidence="8">DUF202 domain-containing protein</fullName>
    </recommendedName>
</protein>
<evidence type="ECO:0000313" key="5">
    <source>
        <dbReference type="Proteomes" id="UP000238081"/>
    </source>
</evidence>
<dbReference type="Proteomes" id="UP000238081">
    <property type="component" value="Unassembled WGS sequence"/>
</dbReference>
<dbReference type="Proteomes" id="UP000321089">
    <property type="component" value="Unassembled WGS sequence"/>
</dbReference>
<reference evidence="2 6" key="2">
    <citation type="submission" date="2019-07" db="EMBL/GenBank/DDBJ databases">
        <title>Whole genome shotgun sequence of Clostridium butyricum NBRC 3858.</title>
        <authorList>
            <person name="Hosoyama A."/>
            <person name="Uohara A."/>
            <person name="Ohji S."/>
            <person name="Ichikawa N."/>
        </authorList>
    </citation>
    <scope>NUCLEOTIDE SEQUENCE [LARGE SCALE GENOMIC DNA]</scope>
    <source>
        <strain evidence="2 6">NBRC 3858</strain>
    </source>
</reference>